<dbReference type="Proteomes" id="UP000050417">
    <property type="component" value="Unassembled WGS sequence"/>
</dbReference>
<accession>A0A0P6WX54</accession>
<organism evidence="1 2">
    <name type="scientific">Ornatilinea apprima</name>
    <dbReference type="NCBI Taxonomy" id="1134406"/>
    <lineage>
        <taxon>Bacteria</taxon>
        <taxon>Bacillati</taxon>
        <taxon>Chloroflexota</taxon>
        <taxon>Anaerolineae</taxon>
        <taxon>Anaerolineales</taxon>
        <taxon>Anaerolineaceae</taxon>
        <taxon>Ornatilinea</taxon>
    </lineage>
</organism>
<comment type="caution">
    <text evidence="1">The sequence shown here is derived from an EMBL/GenBank/DDBJ whole genome shotgun (WGS) entry which is preliminary data.</text>
</comment>
<evidence type="ECO:0000313" key="1">
    <source>
        <dbReference type="EMBL" id="KPL70764.1"/>
    </source>
</evidence>
<keyword evidence="2" id="KW-1185">Reference proteome</keyword>
<sequence length="131" mass="14626">MKFFHKLFKEDATQKTSVSKEVTKVESPNPMLPKVQGILVLSRHPMGQPAVSALFQQILDAQKLQGHGFAEGCVAHHMVADQSIDDQTYVAGAILRVFSSFGEDVLNRTKKFPYQIPGGDSGKFFVLYDRR</sequence>
<dbReference type="RefSeq" id="WP_075064426.1">
    <property type="nucleotide sequence ID" value="NZ_LGCL01000044.1"/>
</dbReference>
<evidence type="ECO:0000313" key="2">
    <source>
        <dbReference type="Proteomes" id="UP000050417"/>
    </source>
</evidence>
<reference evidence="1 2" key="1">
    <citation type="submission" date="2015-07" db="EMBL/GenBank/DDBJ databases">
        <title>Genome sequence of Ornatilinea apprima DSM 23815.</title>
        <authorList>
            <person name="Hemp J."/>
            <person name="Ward L.M."/>
            <person name="Pace L.A."/>
            <person name="Fischer W.W."/>
        </authorList>
    </citation>
    <scope>NUCLEOTIDE SEQUENCE [LARGE SCALE GENOMIC DNA]</scope>
    <source>
        <strain evidence="1 2">P3M-1</strain>
    </source>
</reference>
<name>A0A0P6WX54_9CHLR</name>
<gene>
    <name evidence="1" type="ORF">ADN00_17970</name>
</gene>
<dbReference type="EMBL" id="LGCL01000044">
    <property type="protein sequence ID" value="KPL70764.1"/>
    <property type="molecule type" value="Genomic_DNA"/>
</dbReference>
<dbReference type="AlphaFoldDB" id="A0A0P6WX54"/>
<protein>
    <submittedName>
        <fullName evidence="1">Uncharacterized protein</fullName>
    </submittedName>
</protein>
<proteinExistence type="predicted"/>